<protein>
    <submittedName>
        <fullName evidence="1">Uncharacterized protein</fullName>
    </submittedName>
</protein>
<name>A0ACB9EXI4_CICIN</name>
<reference evidence="1 2" key="2">
    <citation type="journal article" date="2022" name="Mol. Ecol. Resour.">
        <title>The genomes of chicory, endive, great burdock and yacon provide insights into Asteraceae paleo-polyploidization history and plant inulin production.</title>
        <authorList>
            <person name="Fan W."/>
            <person name="Wang S."/>
            <person name="Wang H."/>
            <person name="Wang A."/>
            <person name="Jiang F."/>
            <person name="Liu H."/>
            <person name="Zhao H."/>
            <person name="Xu D."/>
            <person name="Zhang Y."/>
        </authorList>
    </citation>
    <scope>NUCLEOTIDE SEQUENCE [LARGE SCALE GENOMIC DNA]</scope>
    <source>
        <strain evidence="2">cv. Punajuju</strain>
        <tissue evidence="1">Leaves</tissue>
    </source>
</reference>
<accession>A0ACB9EXI4</accession>
<sequence>MILQDVESIVYVGYTYWTVPQLLRHGGFLELCNSEPEAKDRSLIKIETRITSLIFSLSNSFGSFNLKSIECWTDSVLLITSLQSS</sequence>
<gene>
    <name evidence="1" type="ORF">L2E82_13477</name>
</gene>
<evidence type="ECO:0000313" key="1">
    <source>
        <dbReference type="EMBL" id="KAI3763552.1"/>
    </source>
</evidence>
<dbReference type="Proteomes" id="UP001055811">
    <property type="component" value="Linkage Group LG03"/>
</dbReference>
<organism evidence="1 2">
    <name type="scientific">Cichorium intybus</name>
    <name type="common">Chicory</name>
    <dbReference type="NCBI Taxonomy" id="13427"/>
    <lineage>
        <taxon>Eukaryota</taxon>
        <taxon>Viridiplantae</taxon>
        <taxon>Streptophyta</taxon>
        <taxon>Embryophyta</taxon>
        <taxon>Tracheophyta</taxon>
        <taxon>Spermatophyta</taxon>
        <taxon>Magnoliopsida</taxon>
        <taxon>eudicotyledons</taxon>
        <taxon>Gunneridae</taxon>
        <taxon>Pentapetalae</taxon>
        <taxon>asterids</taxon>
        <taxon>campanulids</taxon>
        <taxon>Asterales</taxon>
        <taxon>Asteraceae</taxon>
        <taxon>Cichorioideae</taxon>
        <taxon>Cichorieae</taxon>
        <taxon>Cichoriinae</taxon>
        <taxon>Cichorium</taxon>
    </lineage>
</organism>
<comment type="caution">
    <text evidence="1">The sequence shown here is derived from an EMBL/GenBank/DDBJ whole genome shotgun (WGS) entry which is preliminary data.</text>
</comment>
<proteinExistence type="predicted"/>
<reference evidence="2" key="1">
    <citation type="journal article" date="2022" name="Mol. Ecol. Resour.">
        <title>The genomes of chicory, endive, great burdock and yacon provide insights into Asteraceae palaeo-polyploidization history and plant inulin production.</title>
        <authorList>
            <person name="Fan W."/>
            <person name="Wang S."/>
            <person name="Wang H."/>
            <person name="Wang A."/>
            <person name="Jiang F."/>
            <person name="Liu H."/>
            <person name="Zhao H."/>
            <person name="Xu D."/>
            <person name="Zhang Y."/>
        </authorList>
    </citation>
    <scope>NUCLEOTIDE SEQUENCE [LARGE SCALE GENOMIC DNA]</scope>
    <source>
        <strain evidence="2">cv. Punajuju</strain>
    </source>
</reference>
<dbReference type="EMBL" id="CM042011">
    <property type="protein sequence ID" value="KAI3763552.1"/>
    <property type="molecule type" value="Genomic_DNA"/>
</dbReference>
<keyword evidence="2" id="KW-1185">Reference proteome</keyword>
<evidence type="ECO:0000313" key="2">
    <source>
        <dbReference type="Proteomes" id="UP001055811"/>
    </source>
</evidence>